<dbReference type="Gene3D" id="3.90.1170.50">
    <property type="entry name" value="Aldehyde oxidase/xanthine dehydrogenase, a/b hammerhead"/>
    <property type="match status" value="1"/>
</dbReference>
<evidence type="ECO:0000256" key="1">
    <source>
        <dbReference type="SAM" id="SignalP"/>
    </source>
</evidence>
<protein>
    <submittedName>
        <fullName evidence="3">CO/xanthine dehydrogenase Mo-binding subunit</fullName>
    </submittedName>
</protein>
<feature type="chain" id="PRO_5047032861" evidence="1">
    <location>
        <begin position="25"/>
        <end position="730"/>
    </location>
</feature>
<dbReference type="InterPro" id="IPR008274">
    <property type="entry name" value="AldOxase/xan_DH_MoCoBD1"/>
</dbReference>
<dbReference type="Pfam" id="PF02738">
    <property type="entry name" value="MoCoBD_1"/>
    <property type="match status" value="1"/>
</dbReference>
<comment type="caution">
    <text evidence="3">The sequence shown here is derived from an EMBL/GenBank/DDBJ whole genome shotgun (WGS) entry which is preliminary data.</text>
</comment>
<accession>A0ABX0U0W9</accession>
<dbReference type="SUPFAM" id="SSF56003">
    <property type="entry name" value="Molybdenum cofactor-binding domain"/>
    <property type="match status" value="2"/>
</dbReference>
<gene>
    <name evidence="3" type="ORF">FHS31_003277</name>
</gene>
<dbReference type="RefSeq" id="WP_167075459.1">
    <property type="nucleotide sequence ID" value="NZ_JAAOZC010000015.1"/>
</dbReference>
<dbReference type="PANTHER" id="PTHR47495:SF1">
    <property type="entry name" value="BLL3820 PROTEIN"/>
    <property type="match status" value="1"/>
</dbReference>
<dbReference type="InterPro" id="IPR052516">
    <property type="entry name" value="N-heterocyclic_Hydroxylase"/>
</dbReference>
<dbReference type="Proteomes" id="UP000727456">
    <property type="component" value="Unassembled WGS sequence"/>
</dbReference>
<dbReference type="PIRSF" id="PIRSF036389">
    <property type="entry name" value="IOR_B"/>
    <property type="match status" value="1"/>
</dbReference>
<dbReference type="InterPro" id="IPR046867">
    <property type="entry name" value="AldOxase/xan_DH_MoCoBD2"/>
</dbReference>
<dbReference type="InterPro" id="IPR000674">
    <property type="entry name" value="Ald_Oxase/Xan_DH_a/b"/>
</dbReference>
<dbReference type="PANTHER" id="PTHR47495">
    <property type="entry name" value="ALDEHYDE DEHYDROGENASE"/>
    <property type="match status" value="1"/>
</dbReference>
<dbReference type="EMBL" id="JAAOZC010000015">
    <property type="protein sequence ID" value="NIJ09640.1"/>
    <property type="molecule type" value="Genomic_DNA"/>
</dbReference>
<evidence type="ECO:0000313" key="4">
    <source>
        <dbReference type="Proteomes" id="UP000727456"/>
    </source>
</evidence>
<proteinExistence type="predicted"/>
<dbReference type="InterPro" id="IPR012368">
    <property type="entry name" value="OxRdtase_Mopterin-bd_su_IorB"/>
</dbReference>
<feature type="signal peptide" evidence="1">
    <location>
        <begin position="1"/>
        <end position="24"/>
    </location>
</feature>
<evidence type="ECO:0000259" key="2">
    <source>
        <dbReference type="SMART" id="SM01008"/>
    </source>
</evidence>
<sequence>MIRPSRRSVLGGSISLLFGWPAIAAETGGGAAPALPSDLAAAPEIDRWLRLSADGRVTLRTGKVELGQGVLTAYAQLCAEELDIHVSRIDVIAGDTRVCPRQGMTVGSFSIPEGGKAIRMVSAEMRQILIRLAAEKLSVPTAALDVRDGMVRTRDGRSVAYGSLAGGQTVQRRATGAVLPKARPRRVVGTSVARLDLPAKVRGAPAFLQDYRPVGMLHARMVRPPSAGARLLAVEIAPARAMPDVVTVVRDGDFLAVVAEREWSAVKAAAQLASDARWDTPPPLPADPIAWLKDAATQDTVIASTGTPPSAGTRLVRRSYSRPYLLHGSIGPSCAVAHFDGTALHLCTSSQGPFELAAVIAKLVGLPVDRVTAQHMQGAGCYGHNGADDATADAALIAMRLPGRPIRVQWSRQDEHRFEPFGAPMLIETEAHLDDRGNIMFWDYALRSPTHNARPVFGVGNLLAAPTLAQPTARPKTNNFGGPPAYAADRNAIPSYVFPGLRVTTRFVPESPVRTSSLRSLGAHGNVFAIESMMDECALAAGVDPLAYRLRHATDPRAQAVMQRACDAIDWSHPRPADRGCGMAYARYKNYAAYCAIAIEVEIREGEPVLVRATLAADAGEIVNPDGLRNQLEGGLLQSLSWARHEAVRFDGAGVASRDWRDYPILTIGEAPPVEVILIDRPDQPSLGAGEASQGPASAAFANAVARACGARVRNLPIDRAAIAAARVRA</sequence>
<keyword evidence="1" id="KW-0732">Signal</keyword>
<name>A0ABX0U0W9_9SPHN</name>
<dbReference type="Pfam" id="PF20256">
    <property type="entry name" value="MoCoBD_2"/>
    <property type="match status" value="2"/>
</dbReference>
<evidence type="ECO:0000313" key="3">
    <source>
        <dbReference type="EMBL" id="NIJ09640.1"/>
    </source>
</evidence>
<feature type="domain" description="Aldehyde oxidase/xanthine dehydrogenase a/b hammerhead" evidence="2">
    <location>
        <begin position="202"/>
        <end position="282"/>
    </location>
</feature>
<reference evidence="3 4" key="1">
    <citation type="submission" date="2020-03" db="EMBL/GenBank/DDBJ databases">
        <title>Genomic Encyclopedia of Type Strains, Phase III (KMG-III): the genomes of soil and plant-associated and newly described type strains.</title>
        <authorList>
            <person name="Whitman W."/>
        </authorList>
    </citation>
    <scope>NUCLEOTIDE SEQUENCE [LARGE SCALE GENOMIC DNA]</scope>
    <source>
        <strain evidence="3 4">CECT 8804</strain>
    </source>
</reference>
<dbReference type="InterPro" id="IPR037165">
    <property type="entry name" value="AldOxase/xan_DH_Mopterin-bd_sf"/>
</dbReference>
<dbReference type="Gene3D" id="3.30.365.10">
    <property type="entry name" value="Aldehyde oxidase/xanthine dehydrogenase, molybdopterin binding domain"/>
    <property type="match status" value="4"/>
</dbReference>
<organism evidence="3 4">
    <name type="scientific">Sphingomonas vulcanisoli</name>
    <dbReference type="NCBI Taxonomy" id="1658060"/>
    <lineage>
        <taxon>Bacteria</taxon>
        <taxon>Pseudomonadati</taxon>
        <taxon>Pseudomonadota</taxon>
        <taxon>Alphaproteobacteria</taxon>
        <taxon>Sphingomonadales</taxon>
        <taxon>Sphingomonadaceae</taxon>
        <taxon>Sphingomonas</taxon>
    </lineage>
</organism>
<dbReference type="SMART" id="SM01008">
    <property type="entry name" value="Ald_Xan_dh_C"/>
    <property type="match status" value="1"/>
</dbReference>
<keyword evidence="4" id="KW-1185">Reference proteome</keyword>